<proteinExistence type="predicted"/>
<gene>
    <name evidence="2" type="ORF">RRF57_007296</name>
</gene>
<dbReference type="AlphaFoldDB" id="A0AAN7Z7G1"/>
<dbReference type="EMBL" id="JAWHQM010000020">
    <property type="protein sequence ID" value="KAK5631582.1"/>
    <property type="molecule type" value="Genomic_DNA"/>
</dbReference>
<evidence type="ECO:0000313" key="2">
    <source>
        <dbReference type="EMBL" id="KAK5631582.1"/>
    </source>
</evidence>
<keyword evidence="3" id="KW-1185">Reference proteome</keyword>
<name>A0AAN7Z7G1_9PEZI</name>
<dbReference type="Proteomes" id="UP001305414">
    <property type="component" value="Unassembled WGS sequence"/>
</dbReference>
<feature type="region of interest" description="Disordered" evidence="1">
    <location>
        <begin position="139"/>
        <end position="158"/>
    </location>
</feature>
<evidence type="ECO:0000256" key="1">
    <source>
        <dbReference type="SAM" id="MobiDB-lite"/>
    </source>
</evidence>
<reference evidence="2 3" key="1">
    <citation type="submission" date="2023-10" db="EMBL/GenBank/DDBJ databases">
        <title>Draft genome sequence of Xylaria bambusicola isolate GMP-LS, the root and basal stem rot pathogen of sugarcane in Indonesia.</title>
        <authorList>
            <person name="Selvaraj P."/>
            <person name="Muralishankar V."/>
            <person name="Muruganantham S."/>
            <person name="Sp S."/>
            <person name="Haryani S."/>
            <person name="Lau K.J.X."/>
            <person name="Naqvi N.I."/>
        </authorList>
    </citation>
    <scope>NUCLEOTIDE SEQUENCE [LARGE SCALE GENOMIC DNA]</scope>
    <source>
        <strain evidence="2">GMP-LS</strain>
    </source>
</reference>
<organism evidence="2 3">
    <name type="scientific">Xylaria bambusicola</name>
    <dbReference type="NCBI Taxonomy" id="326684"/>
    <lineage>
        <taxon>Eukaryota</taxon>
        <taxon>Fungi</taxon>
        <taxon>Dikarya</taxon>
        <taxon>Ascomycota</taxon>
        <taxon>Pezizomycotina</taxon>
        <taxon>Sordariomycetes</taxon>
        <taxon>Xylariomycetidae</taxon>
        <taxon>Xylariales</taxon>
        <taxon>Xylariaceae</taxon>
        <taxon>Xylaria</taxon>
    </lineage>
</organism>
<comment type="caution">
    <text evidence="2">The sequence shown here is derived from an EMBL/GenBank/DDBJ whole genome shotgun (WGS) entry which is preliminary data.</text>
</comment>
<evidence type="ECO:0000313" key="3">
    <source>
        <dbReference type="Proteomes" id="UP001305414"/>
    </source>
</evidence>
<feature type="region of interest" description="Disordered" evidence="1">
    <location>
        <begin position="26"/>
        <end position="47"/>
    </location>
</feature>
<protein>
    <submittedName>
        <fullName evidence="2">Uncharacterized protein</fullName>
    </submittedName>
</protein>
<accession>A0AAN7Z7G1</accession>
<sequence length="208" mass="23207">MRPPRILGRGRFSTATRRLLAVHLPRPGRPLSATRGKATGDKEQRASAGEDFCMTTHCGHFPLGHLQLPLFTGPGTKYERADDQSTPDPHWRYHGVGSGDSEDWTVMLQLQRLEYESATLETMNYLRHISPLTLLTSSQDKKPRGECGLQQPGDENQNRHCHGGLWVMPSIVSSVSKVELQWPDVTTIQSISPSTQRCSNTTAAQYDQ</sequence>